<feature type="region of interest" description="Disordered" evidence="2">
    <location>
        <begin position="188"/>
        <end position="216"/>
    </location>
</feature>
<dbReference type="EMBL" id="CP016757">
    <property type="protein sequence ID" value="ANZ44207.1"/>
    <property type="molecule type" value="Genomic_DNA"/>
</dbReference>
<name>A0A1B2I2P3_9BACT</name>
<organism evidence="3 4">
    <name type="scientific">Cloacibacillus porcorum</name>
    <dbReference type="NCBI Taxonomy" id="1197717"/>
    <lineage>
        <taxon>Bacteria</taxon>
        <taxon>Thermotogati</taxon>
        <taxon>Synergistota</taxon>
        <taxon>Synergistia</taxon>
        <taxon>Synergistales</taxon>
        <taxon>Synergistaceae</taxon>
        <taxon>Cloacibacillus</taxon>
    </lineage>
</organism>
<keyword evidence="4" id="KW-1185">Reference proteome</keyword>
<gene>
    <name evidence="3" type="ORF">BED41_03345</name>
</gene>
<accession>A0A1B2I2P3</accession>
<reference evidence="3" key="1">
    <citation type="submission" date="2016-08" db="EMBL/GenBank/DDBJ databases">
        <title>Complete genome of Cloacibacillus porcorum.</title>
        <authorList>
            <person name="Looft T."/>
            <person name="Bayles D.O."/>
            <person name="Alt D.P."/>
        </authorList>
    </citation>
    <scope>NUCLEOTIDE SEQUENCE [LARGE SCALE GENOMIC DNA]</scope>
    <source>
        <strain evidence="3">CL-84</strain>
    </source>
</reference>
<feature type="coiled-coil region" evidence="1">
    <location>
        <begin position="29"/>
        <end position="77"/>
    </location>
</feature>
<dbReference type="GeneID" id="83056888"/>
<dbReference type="KEGG" id="cpor:BED41_03345"/>
<evidence type="ECO:0000256" key="1">
    <source>
        <dbReference type="SAM" id="Coils"/>
    </source>
</evidence>
<dbReference type="RefSeq" id="WP_066743100.1">
    <property type="nucleotide sequence ID" value="NZ_CP016757.1"/>
</dbReference>
<evidence type="ECO:0000313" key="3">
    <source>
        <dbReference type="EMBL" id="ANZ44207.1"/>
    </source>
</evidence>
<evidence type="ECO:0000256" key="2">
    <source>
        <dbReference type="SAM" id="MobiDB-lite"/>
    </source>
</evidence>
<dbReference type="STRING" id="1197717.BED41_03345"/>
<evidence type="ECO:0000313" key="4">
    <source>
        <dbReference type="Proteomes" id="UP000093044"/>
    </source>
</evidence>
<keyword evidence="1" id="KW-0175">Coiled coil</keyword>
<feature type="compositionally biased region" description="Basic and acidic residues" evidence="2">
    <location>
        <begin position="192"/>
        <end position="202"/>
    </location>
</feature>
<dbReference type="Proteomes" id="UP000093044">
    <property type="component" value="Chromosome"/>
</dbReference>
<protein>
    <submittedName>
        <fullName evidence="3">Uncharacterized protein</fullName>
    </submittedName>
</protein>
<dbReference type="AlphaFoldDB" id="A0A1B2I2P3"/>
<proteinExistence type="predicted"/>
<sequence>MFDFKFDFLTPEQNKQLSESIEFLVGLEIDKLRSDNDALQKRCAELDVRCSQLKRAEREREAQLEVAKERISEMNLELIDSYRANVTLRESLEKEREHVVKLSAPRPSEVDAQELKSQNKVMAGVIEKLKEELRAANCKANCVPAPTDDRENAIAAGIAKYRKLAYGTNNELREYKDFTKRLIRTMETAPESAKKADTKEWSMLKPEAVGDIGGPA</sequence>